<sequence length="129" mass="14913">MQWLVFSPIGLYLSGNILNCHDFNFCSNGQLSPKSHLAPPKKKKNVCKRKTGHFVLAHIKKESIKSDSRNKSEPYRTVQWKRKTKITISNSSKHKQKDHDSTRNKESSAFVREVVGEEEKNITRYIGKQ</sequence>
<dbReference type="EMBL" id="BPLR01000667">
    <property type="protein sequence ID" value="GIY96508.1"/>
    <property type="molecule type" value="Genomic_DNA"/>
</dbReference>
<organism evidence="2 3">
    <name type="scientific">Caerostris extrusa</name>
    <name type="common">Bark spider</name>
    <name type="synonym">Caerostris bankana</name>
    <dbReference type="NCBI Taxonomy" id="172846"/>
    <lineage>
        <taxon>Eukaryota</taxon>
        <taxon>Metazoa</taxon>
        <taxon>Ecdysozoa</taxon>
        <taxon>Arthropoda</taxon>
        <taxon>Chelicerata</taxon>
        <taxon>Arachnida</taxon>
        <taxon>Araneae</taxon>
        <taxon>Araneomorphae</taxon>
        <taxon>Entelegynae</taxon>
        <taxon>Araneoidea</taxon>
        <taxon>Araneidae</taxon>
        <taxon>Caerostris</taxon>
    </lineage>
</organism>
<protein>
    <recommendedName>
        <fullName evidence="4">Secreted protein</fullName>
    </recommendedName>
</protein>
<keyword evidence="3" id="KW-1185">Reference proteome</keyword>
<evidence type="ECO:0000256" key="1">
    <source>
        <dbReference type="SAM" id="MobiDB-lite"/>
    </source>
</evidence>
<gene>
    <name evidence="2" type="ORF">CEXT_461411</name>
</gene>
<comment type="caution">
    <text evidence="2">The sequence shown here is derived from an EMBL/GenBank/DDBJ whole genome shotgun (WGS) entry which is preliminary data.</text>
</comment>
<evidence type="ECO:0000313" key="2">
    <source>
        <dbReference type="EMBL" id="GIY96508.1"/>
    </source>
</evidence>
<dbReference type="AlphaFoldDB" id="A0AAV4XPD5"/>
<feature type="compositionally biased region" description="Basic and acidic residues" evidence="1">
    <location>
        <begin position="97"/>
        <end position="106"/>
    </location>
</feature>
<evidence type="ECO:0000313" key="3">
    <source>
        <dbReference type="Proteomes" id="UP001054945"/>
    </source>
</evidence>
<feature type="region of interest" description="Disordered" evidence="1">
    <location>
        <begin position="84"/>
        <end position="109"/>
    </location>
</feature>
<evidence type="ECO:0008006" key="4">
    <source>
        <dbReference type="Google" id="ProtNLM"/>
    </source>
</evidence>
<dbReference type="Proteomes" id="UP001054945">
    <property type="component" value="Unassembled WGS sequence"/>
</dbReference>
<proteinExistence type="predicted"/>
<accession>A0AAV4XPD5</accession>
<name>A0AAV4XPD5_CAEEX</name>
<reference evidence="2 3" key="1">
    <citation type="submission" date="2021-06" db="EMBL/GenBank/DDBJ databases">
        <title>Caerostris extrusa draft genome.</title>
        <authorList>
            <person name="Kono N."/>
            <person name="Arakawa K."/>
        </authorList>
    </citation>
    <scope>NUCLEOTIDE SEQUENCE [LARGE SCALE GENOMIC DNA]</scope>
</reference>